<sequence length="134" mass="14096">MLLFPVSPVASSPAPIITAVALVNHSRCPLLQPPLLPVASHPFIFSVCCLSTVAHAILHLLPVTSTAASFAFSPAPIITVAALVGYSRCPPIQPLMLPAASHPFIFNARRLSAAARRPLPPLPLLPSHLPLQPT</sequence>
<organism evidence="1 2">
    <name type="scientific">Ensete ventricosum</name>
    <name type="common">Abyssinian banana</name>
    <name type="synonym">Musa ensete</name>
    <dbReference type="NCBI Taxonomy" id="4639"/>
    <lineage>
        <taxon>Eukaryota</taxon>
        <taxon>Viridiplantae</taxon>
        <taxon>Streptophyta</taxon>
        <taxon>Embryophyta</taxon>
        <taxon>Tracheophyta</taxon>
        <taxon>Spermatophyta</taxon>
        <taxon>Magnoliopsida</taxon>
        <taxon>Liliopsida</taxon>
        <taxon>Zingiberales</taxon>
        <taxon>Musaceae</taxon>
        <taxon>Ensete</taxon>
    </lineage>
</organism>
<dbReference type="Proteomes" id="UP000287651">
    <property type="component" value="Unassembled WGS sequence"/>
</dbReference>
<reference evidence="1 2" key="1">
    <citation type="journal article" date="2014" name="Agronomy (Basel)">
        <title>A Draft Genome Sequence for Ensete ventricosum, the Drought-Tolerant Tree Against Hunger.</title>
        <authorList>
            <person name="Harrison J."/>
            <person name="Moore K.A."/>
            <person name="Paszkiewicz K."/>
            <person name="Jones T."/>
            <person name="Grant M."/>
            <person name="Ambacheew D."/>
            <person name="Muzemil S."/>
            <person name="Studholme D.J."/>
        </authorList>
    </citation>
    <scope>NUCLEOTIDE SEQUENCE [LARGE SCALE GENOMIC DNA]</scope>
</reference>
<proteinExistence type="predicted"/>
<gene>
    <name evidence="1" type="ORF">B296_00020575</name>
</gene>
<name>A0A426Y190_ENSVE</name>
<dbReference type="EMBL" id="AMZH03015813">
    <property type="protein sequence ID" value="RRT45474.1"/>
    <property type="molecule type" value="Genomic_DNA"/>
</dbReference>
<protein>
    <submittedName>
        <fullName evidence="1">Uncharacterized protein</fullName>
    </submittedName>
</protein>
<evidence type="ECO:0000313" key="2">
    <source>
        <dbReference type="Proteomes" id="UP000287651"/>
    </source>
</evidence>
<comment type="caution">
    <text evidence="1">The sequence shown here is derived from an EMBL/GenBank/DDBJ whole genome shotgun (WGS) entry which is preliminary data.</text>
</comment>
<dbReference type="AlphaFoldDB" id="A0A426Y190"/>
<evidence type="ECO:0000313" key="1">
    <source>
        <dbReference type="EMBL" id="RRT45474.1"/>
    </source>
</evidence>
<accession>A0A426Y190</accession>